<feature type="compositionally biased region" description="Polar residues" evidence="1">
    <location>
        <begin position="183"/>
        <end position="198"/>
    </location>
</feature>
<reference evidence="2 3" key="1">
    <citation type="journal article" date="2018" name="Nat. Genet.">
        <title>The Rosa genome provides new insights in the design of modern roses.</title>
        <authorList>
            <person name="Bendahmane M."/>
        </authorList>
    </citation>
    <scope>NUCLEOTIDE SEQUENCE [LARGE SCALE GENOMIC DNA]</scope>
    <source>
        <strain evidence="3">cv. Old Blush</strain>
    </source>
</reference>
<protein>
    <submittedName>
        <fullName evidence="2">Uncharacterized protein</fullName>
    </submittedName>
</protein>
<comment type="caution">
    <text evidence="2">The sequence shown here is derived from an EMBL/GenBank/DDBJ whole genome shotgun (WGS) entry which is preliminary data.</text>
</comment>
<feature type="compositionally biased region" description="Basic and acidic residues" evidence="1">
    <location>
        <begin position="28"/>
        <end position="37"/>
    </location>
</feature>
<feature type="compositionally biased region" description="Polar residues" evidence="1">
    <location>
        <begin position="159"/>
        <end position="169"/>
    </location>
</feature>
<organism evidence="2 3">
    <name type="scientific">Rosa chinensis</name>
    <name type="common">China rose</name>
    <dbReference type="NCBI Taxonomy" id="74649"/>
    <lineage>
        <taxon>Eukaryota</taxon>
        <taxon>Viridiplantae</taxon>
        <taxon>Streptophyta</taxon>
        <taxon>Embryophyta</taxon>
        <taxon>Tracheophyta</taxon>
        <taxon>Spermatophyta</taxon>
        <taxon>Magnoliopsida</taxon>
        <taxon>eudicotyledons</taxon>
        <taxon>Gunneridae</taxon>
        <taxon>Pentapetalae</taxon>
        <taxon>rosids</taxon>
        <taxon>fabids</taxon>
        <taxon>Rosales</taxon>
        <taxon>Rosaceae</taxon>
        <taxon>Rosoideae</taxon>
        <taxon>Rosoideae incertae sedis</taxon>
        <taxon>Rosa</taxon>
    </lineage>
</organism>
<evidence type="ECO:0000313" key="3">
    <source>
        <dbReference type="Proteomes" id="UP000238479"/>
    </source>
</evidence>
<feature type="compositionally biased region" description="Basic and acidic residues" evidence="1">
    <location>
        <begin position="307"/>
        <end position="322"/>
    </location>
</feature>
<feature type="region of interest" description="Disordered" evidence="1">
    <location>
        <begin position="1"/>
        <end position="199"/>
    </location>
</feature>
<evidence type="ECO:0000256" key="1">
    <source>
        <dbReference type="SAM" id="MobiDB-lite"/>
    </source>
</evidence>
<accession>A0A2P6R2J2</accession>
<dbReference type="OMA" id="RQCCTWH"/>
<dbReference type="AlphaFoldDB" id="A0A2P6R2J2"/>
<dbReference type="PANTHER" id="PTHR33673:SF36">
    <property type="entry name" value="MYB-LIKE PROTEIN Q"/>
    <property type="match status" value="1"/>
</dbReference>
<proteinExistence type="predicted"/>
<dbReference type="STRING" id="74649.A0A2P6R2J2"/>
<dbReference type="EMBL" id="PDCK01000042">
    <property type="protein sequence ID" value="PRQ40641.1"/>
    <property type="molecule type" value="Genomic_DNA"/>
</dbReference>
<sequence length="430" mass="46732">MDLEHGRTSKLPDIVIEEITQPETPVRVPDRSVEIKQSETTAKVPDRSGEIKQSETPLRVPDGSGEIKQSETPAKVPDGSGEIKKSETPAKVPDGSGESKQSETLPKVNDGRPSPAVPSKVVEATAKGGHQRVPSDKLLSFTSTSSSGSDTSMDDLFQVDSNRFSTSTHIPPLPKDYGPNSPYRPSTSRASNVTNGLPTESPAVQMMERYGGYDPYRIPSSVFDTSNVSNKEILEWSAASNESLFSLHLGNSSFSRDHILMLSDLGPTKSSELLEISPRTPPPVVETEMSRIEEGRESAAEEVADANIKDTEHASAENHSEGRVPPAPKSPSLAHSRHSDGSGLSGTSTRSFAFPILTDGTKNSLKLPGDSEEQRPEPPPPPASRTKKSKKKKTRWLPCFSCSWCKWGCCCSCRRLCSCPRFFRRCCCCC</sequence>
<evidence type="ECO:0000313" key="2">
    <source>
        <dbReference type="EMBL" id="PRQ40641.1"/>
    </source>
</evidence>
<keyword evidence="3" id="KW-1185">Reference proteome</keyword>
<gene>
    <name evidence="2" type="ORF">RchiOBHm_Chr4g0438271</name>
</gene>
<feature type="region of interest" description="Disordered" evidence="1">
    <location>
        <begin position="271"/>
        <end position="389"/>
    </location>
</feature>
<feature type="compositionally biased region" description="Low complexity" evidence="1">
    <location>
        <begin position="136"/>
        <end position="156"/>
    </location>
</feature>
<name>A0A2P6R2J2_ROSCH</name>
<dbReference type="PANTHER" id="PTHR33673">
    <property type="entry name" value="SUPPRESSOR SRP40-LIKE PROTEIN"/>
    <property type="match status" value="1"/>
</dbReference>
<feature type="compositionally biased region" description="Basic and acidic residues" evidence="1">
    <location>
        <begin position="44"/>
        <end position="53"/>
    </location>
</feature>
<dbReference type="Proteomes" id="UP000238479">
    <property type="component" value="Chromosome 4"/>
</dbReference>
<feature type="compositionally biased region" description="Basic and acidic residues" evidence="1">
    <location>
        <begin position="288"/>
        <end position="299"/>
    </location>
</feature>
<dbReference type="Gramene" id="PRQ40641">
    <property type="protein sequence ID" value="PRQ40641"/>
    <property type="gene ID" value="RchiOBHm_Chr4g0438271"/>
</dbReference>